<feature type="compositionally biased region" description="Basic and acidic residues" evidence="2">
    <location>
        <begin position="1099"/>
        <end position="1113"/>
    </location>
</feature>
<feature type="compositionally biased region" description="Polar residues" evidence="2">
    <location>
        <begin position="733"/>
        <end position="744"/>
    </location>
</feature>
<feature type="region of interest" description="Disordered" evidence="2">
    <location>
        <begin position="556"/>
        <end position="604"/>
    </location>
</feature>
<name>A0A139XRZ9_TOXGO</name>
<proteinExistence type="predicted"/>
<reference evidence="3 4" key="1">
    <citation type="journal article" date="2016" name="Nat. Commun.">
        <title>Local admixture of amplified and diversified secreted pathogenesis determinants shapes mosaic Toxoplasma gondii genomes.</title>
        <authorList>
            <person name="Lorenzi H."/>
            <person name="Khan A."/>
            <person name="Behnke M.S."/>
            <person name="Namasivayam S."/>
            <person name="Swapna L.S."/>
            <person name="Hadjithomas M."/>
            <person name="Karamycheva S."/>
            <person name="Pinney D."/>
            <person name="Brunk B.P."/>
            <person name="Ajioka J.W."/>
            <person name="Ajzenberg D."/>
            <person name="Boothroyd J.C."/>
            <person name="Boyle J.P."/>
            <person name="Darde M.L."/>
            <person name="Diaz-Miranda M.A."/>
            <person name="Dubey J.P."/>
            <person name="Fritz H.M."/>
            <person name="Gennari S.M."/>
            <person name="Gregory B.D."/>
            <person name="Kim K."/>
            <person name="Saeij J.P."/>
            <person name="Su C."/>
            <person name="White M.W."/>
            <person name="Zhu X.Q."/>
            <person name="Howe D.K."/>
            <person name="Rosenthal B.M."/>
            <person name="Grigg M.E."/>
            <person name="Parkinson J."/>
            <person name="Liu L."/>
            <person name="Kissinger J.C."/>
            <person name="Roos D.S."/>
            <person name="Sibley L.D."/>
        </authorList>
    </citation>
    <scope>NUCLEOTIDE SEQUENCE [LARGE SCALE GENOMIC DNA]</scope>
    <source>
        <strain evidence="3 4">ARI</strain>
    </source>
</reference>
<dbReference type="Proteomes" id="UP000074247">
    <property type="component" value="Unassembled WGS sequence"/>
</dbReference>
<sequence>MIVDPQAAIPSGEGYAQGLVGETVCAGSRRGEEEFVDAEDGQSRLDSVGTDCSAVPIEQNYFGLRADESGVQMLQYLLHKEAEKVWILNAKLEKEGRSLDGLRRQSNILRDEYHRLQKEYKAMTDLYLTKEELCRKKEAKVKELLEENERLRKIVHQGQIEAETFKIVGDQLVDNFEEKIIGIMTECSSVASILAKKWTTKDLRAAFERKSVGDFALAHVCLLHCRSDETADDNVERNAKPETEVNFQNPDAGEQDQAHSLGHGKLPSTSAQEGQSVCEPAFGGGSASDKEDETPEIQCPAGESHKLSKGTQLVPSFVSVERQLANIPGQTGAKVRGLSERRASLPPPCVNGYRKQPTGIRNTIHTGSLTAGSLSAIGRKRLEGIQNNSRMSLDNLAASQGTCRSIRIAALNSTSVALKNRPAWGRSPVRRVISENFSAPLTGRHTDRQSGPPATTRLAGEKKCLAGSKTFSTTSEVNLSVQTKDEFQGSAARTPQNRTRGPGCALTNSVRPRGSEAASATGDKVAYIECEKSLKSFETCIAKGQAVSGSVTDLKNVRSETANEPPRGHTRVTIGDRGRGSLSHRGRKPSDGAGGCATARSASRVTARSLVRSVNKVLSIEKSTSSETIRKQTSSPSNAPEKNTPSAGTSAQCMEKAAIRTAPMVCAKTGSALGYNVHAISRSQAPPEHHDVPTCRKSVGRSSETHIALADACRRPTPHSPSTSFGSGPLPPSQSSASDANQGGVNKLFYGTQSKGDTTRSPVETVVSNASVGSVNSQIAPLAQTGAKSDSVGRKTASKLPPVQPSPQPFSHASRISFDPRPLKVGGHVNIILKPFAAKASHCSDAVAFSEPEQPESGGKTSGNTSGEKTCSSAAESHLPLLTSECLRPVNGTAIEENDIRRPTESQQGVALQATELLRSFHQPSEDVLDCSNDPTRLRLPPPQSKVTVSGEVPSFRPNVGLEGTDTDRVNLKSCPQEETETGDRLSERDGDTSKEFPKCATEGRLPSRTVQRTAHAEKPKKIPLEDLTTWTENNGVAAVASVAPEHRPVDGVATAKTQSRQAGTSRLRTPEGTPSVEDNTGLGAYLSVAPHASAHTNLETESRDQIADDSRVKTGNPLFRNTNATAAADLPTASHPMNCSTTSETQQSSKSAQGASDISGATTLNNSPQLGPHPRPVSAFGVSASVPAGFAEAGGRPDLSVDTREIPTNAIANNNIVKGTAALPSPVGTVLRGSTGLMQVRRVGMGGPAVAGGERASLPVFCPSSLAHNPANNTQLSWSSGANVNCPPAPRPVYTRFTVSGPDAGTRVFAKQTMVTQSRPGDVKEGAASHPSAASLGVSSDVRRSVQTNCNMPVNQLQPPIRVGGNETRVHPLLPPQMSAGGERPRMPSQTFTFTTKPGIGAPQEGWIRITGRPEGQGKQGYHPSGFGQYQARPHAFHDQPSQVPGIQQQTCTQMPNQSASPVQMHYAMPRAPGNSVTPQGYALPQQPQHFTFIPHQMRSQDSAGQWSPVHMQLFQRTSWHPMQCPQPACYDKRFPVLTQVRGQYVQTTVPSHQGLLGPPAGLN</sequence>
<organism evidence="3 4">
    <name type="scientific">Toxoplasma gondii ARI</name>
    <dbReference type="NCBI Taxonomy" id="1074872"/>
    <lineage>
        <taxon>Eukaryota</taxon>
        <taxon>Sar</taxon>
        <taxon>Alveolata</taxon>
        <taxon>Apicomplexa</taxon>
        <taxon>Conoidasida</taxon>
        <taxon>Coccidia</taxon>
        <taxon>Eucoccidiorida</taxon>
        <taxon>Eimeriorina</taxon>
        <taxon>Sarcocystidae</taxon>
        <taxon>Toxoplasma</taxon>
    </lineage>
</organism>
<feature type="region of interest" description="Disordered" evidence="2">
    <location>
        <begin position="1096"/>
        <end position="1177"/>
    </location>
</feature>
<feature type="region of interest" description="Disordered" evidence="2">
    <location>
        <begin position="683"/>
        <end position="761"/>
    </location>
</feature>
<evidence type="ECO:0000256" key="1">
    <source>
        <dbReference type="SAM" id="Coils"/>
    </source>
</evidence>
<evidence type="ECO:0000313" key="4">
    <source>
        <dbReference type="Proteomes" id="UP000074247"/>
    </source>
</evidence>
<feature type="region of interest" description="Disordered" evidence="2">
    <location>
        <begin position="849"/>
        <end position="875"/>
    </location>
</feature>
<feature type="compositionally biased region" description="Low complexity" evidence="2">
    <location>
        <begin position="1141"/>
        <end position="1154"/>
    </location>
</feature>
<protein>
    <submittedName>
        <fullName evidence="3">Putative proteophosphoglycan 5, related protein</fullName>
    </submittedName>
</protein>
<feature type="compositionally biased region" description="Polar residues" evidence="2">
    <location>
        <begin position="1155"/>
        <end position="1170"/>
    </location>
</feature>
<feature type="compositionally biased region" description="Polar residues" evidence="2">
    <location>
        <begin position="1056"/>
        <end position="1068"/>
    </location>
</feature>
<feature type="region of interest" description="Disordered" evidence="2">
    <location>
        <begin position="622"/>
        <end position="652"/>
    </location>
</feature>
<keyword evidence="1" id="KW-0175">Coiled coil</keyword>
<feature type="compositionally biased region" description="Basic and acidic residues" evidence="2">
    <location>
        <begin position="982"/>
        <end position="998"/>
    </location>
</feature>
<accession>A0A139XRZ9</accession>
<feature type="region of interest" description="Disordered" evidence="2">
    <location>
        <begin position="1316"/>
        <end position="1341"/>
    </location>
</feature>
<feature type="region of interest" description="Disordered" evidence="2">
    <location>
        <begin position="783"/>
        <end position="815"/>
    </location>
</feature>
<comment type="caution">
    <text evidence="3">The sequence shown here is derived from an EMBL/GenBank/DDBJ whole genome shotgun (WGS) entry which is preliminary data.</text>
</comment>
<feature type="compositionally biased region" description="Polar residues" evidence="2">
    <location>
        <begin position="862"/>
        <end position="875"/>
    </location>
</feature>
<dbReference type="EMBL" id="AGQS02005186">
    <property type="protein sequence ID" value="KYF41528.1"/>
    <property type="molecule type" value="Genomic_DNA"/>
</dbReference>
<dbReference type="VEuPathDB" id="ToxoDB:TGARI_260580"/>
<evidence type="ECO:0000313" key="3">
    <source>
        <dbReference type="EMBL" id="KYF41528.1"/>
    </source>
</evidence>
<feature type="compositionally biased region" description="Polar residues" evidence="2">
    <location>
        <begin position="751"/>
        <end position="761"/>
    </location>
</feature>
<feature type="region of interest" description="Disordered" evidence="2">
    <location>
        <begin position="1044"/>
        <end position="1082"/>
    </location>
</feature>
<feature type="region of interest" description="Disordered" evidence="2">
    <location>
        <begin position="932"/>
        <end position="1000"/>
    </location>
</feature>
<feature type="region of interest" description="Disordered" evidence="2">
    <location>
        <begin position="331"/>
        <end position="366"/>
    </location>
</feature>
<gene>
    <name evidence="3" type="ORF">TGARI_260580</name>
</gene>
<dbReference type="OrthoDB" id="330329at2759"/>
<feature type="region of interest" description="Disordered" evidence="2">
    <location>
        <begin position="487"/>
        <end position="517"/>
    </location>
</feature>
<evidence type="ECO:0000256" key="2">
    <source>
        <dbReference type="SAM" id="MobiDB-lite"/>
    </source>
</evidence>
<feature type="coiled-coil region" evidence="1">
    <location>
        <begin position="99"/>
        <end position="161"/>
    </location>
</feature>
<feature type="region of interest" description="Disordered" evidence="2">
    <location>
        <begin position="242"/>
        <end position="308"/>
    </location>
</feature>